<dbReference type="InterPro" id="IPR005184">
    <property type="entry name" value="DUF306_Meta_HslJ"/>
</dbReference>
<dbReference type="STRING" id="1219065.VPR01S_11_00050"/>
<evidence type="ECO:0000259" key="2">
    <source>
        <dbReference type="Pfam" id="PF03724"/>
    </source>
</evidence>
<reference evidence="3 4" key="1">
    <citation type="submission" date="2013-09" db="EMBL/GenBank/DDBJ databases">
        <title>Whole genome shotgun sequence of Vibrio proteolyticus NBRC 13287.</title>
        <authorList>
            <person name="Isaki S."/>
            <person name="Hosoyama A."/>
            <person name="Numata M."/>
            <person name="Hashimoto M."/>
            <person name="Hosoyama Y."/>
            <person name="Tsuchikane K."/>
            <person name="Noguchi M."/>
            <person name="Hirakata S."/>
            <person name="Ichikawa N."/>
            <person name="Ohji S."/>
            <person name="Yamazoe A."/>
            <person name="Fujita N."/>
        </authorList>
    </citation>
    <scope>NUCLEOTIDE SEQUENCE [LARGE SCALE GENOMIC DNA]</scope>
    <source>
        <strain evidence="3 4">NBRC 13287</strain>
    </source>
</reference>
<dbReference type="AlphaFoldDB" id="U3A3T7"/>
<sequence length="140" mass="15280">MKRLLLTTIGCAALLSMTACSSPVVDVTPDMLQNQQWKLTQVDGNTVSTNATLEINDEARAAGSTGCNRFFGQSELQGNRIRVERMGMTRMACLDESKMKTEQIVAGVLTDWSDVSIQDGELILKGVSHTLTYVLANQPQ</sequence>
<evidence type="ECO:0000313" key="3">
    <source>
        <dbReference type="EMBL" id="GAD68012.1"/>
    </source>
</evidence>
<gene>
    <name evidence="3" type="ORF">VPR01S_11_00050</name>
</gene>
<dbReference type="PROSITE" id="PS51257">
    <property type="entry name" value="PROKAR_LIPOPROTEIN"/>
    <property type="match status" value="1"/>
</dbReference>
<feature type="domain" description="DUF306" evidence="2">
    <location>
        <begin position="31"/>
        <end position="130"/>
    </location>
</feature>
<keyword evidence="1" id="KW-0732">Signal</keyword>
<dbReference type="InterPro" id="IPR053147">
    <property type="entry name" value="Hsp_HslJ-like"/>
</dbReference>
<dbReference type="Proteomes" id="UP000016570">
    <property type="component" value="Unassembled WGS sequence"/>
</dbReference>
<dbReference type="InterPro" id="IPR038670">
    <property type="entry name" value="HslJ-like_sf"/>
</dbReference>
<dbReference type="PANTHER" id="PTHR35535:SF1">
    <property type="entry name" value="HEAT SHOCK PROTEIN HSLJ"/>
    <property type="match status" value="1"/>
</dbReference>
<accession>U3A3T7</accession>
<proteinExistence type="predicted"/>
<dbReference type="RefSeq" id="WP_021705983.1">
    <property type="nucleotide sequence ID" value="NZ_BATJ01000011.1"/>
</dbReference>
<feature type="chain" id="PRO_5004637463" description="DUF306 domain-containing protein" evidence="1">
    <location>
        <begin position="22"/>
        <end position="140"/>
    </location>
</feature>
<evidence type="ECO:0000256" key="1">
    <source>
        <dbReference type="SAM" id="SignalP"/>
    </source>
</evidence>
<comment type="caution">
    <text evidence="3">The sequence shown here is derived from an EMBL/GenBank/DDBJ whole genome shotgun (WGS) entry which is preliminary data.</text>
</comment>
<dbReference type="eggNOG" id="COG3187">
    <property type="taxonomic scope" value="Bacteria"/>
</dbReference>
<name>U3A3T7_VIBPR</name>
<dbReference type="Pfam" id="PF03724">
    <property type="entry name" value="META"/>
    <property type="match status" value="1"/>
</dbReference>
<dbReference type="EMBL" id="BATJ01000011">
    <property type="protein sequence ID" value="GAD68012.1"/>
    <property type="molecule type" value="Genomic_DNA"/>
</dbReference>
<dbReference type="Gene3D" id="2.40.128.270">
    <property type="match status" value="1"/>
</dbReference>
<feature type="signal peptide" evidence="1">
    <location>
        <begin position="1"/>
        <end position="21"/>
    </location>
</feature>
<keyword evidence="4" id="KW-1185">Reference proteome</keyword>
<protein>
    <recommendedName>
        <fullName evidence="2">DUF306 domain-containing protein</fullName>
    </recommendedName>
</protein>
<organism evidence="3 4">
    <name type="scientific">Vibrio proteolyticus NBRC 13287</name>
    <dbReference type="NCBI Taxonomy" id="1219065"/>
    <lineage>
        <taxon>Bacteria</taxon>
        <taxon>Pseudomonadati</taxon>
        <taxon>Pseudomonadota</taxon>
        <taxon>Gammaproteobacteria</taxon>
        <taxon>Vibrionales</taxon>
        <taxon>Vibrionaceae</taxon>
        <taxon>Vibrio</taxon>
    </lineage>
</organism>
<evidence type="ECO:0000313" key="4">
    <source>
        <dbReference type="Proteomes" id="UP000016570"/>
    </source>
</evidence>
<dbReference type="PANTHER" id="PTHR35535">
    <property type="entry name" value="HEAT SHOCK PROTEIN HSLJ"/>
    <property type="match status" value="1"/>
</dbReference>